<evidence type="ECO:0000256" key="7">
    <source>
        <dbReference type="ARBA" id="ARBA00023012"/>
    </source>
</evidence>
<dbReference type="EMBL" id="DXFW01000032">
    <property type="protein sequence ID" value="HIX06286.1"/>
    <property type="molecule type" value="Genomic_DNA"/>
</dbReference>
<dbReference type="InterPro" id="IPR005467">
    <property type="entry name" value="His_kinase_dom"/>
</dbReference>
<dbReference type="PANTHER" id="PTHR44936">
    <property type="entry name" value="SENSOR PROTEIN CREC"/>
    <property type="match status" value="1"/>
</dbReference>
<dbReference type="PRINTS" id="PR00344">
    <property type="entry name" value="BCTRLSENSOR"/>
</dbReference>
<dbReference type="SUPFAM" id="SSF55874">
    <property type="entry name" value="ATPase domain of HSP90 chaperone/DNA topoisomerase II/histidine kinase"/>
    <property type="match status" value="1"/>
</dbReference>
<evidence type="ECO:0000313" key="10">
    <source>
        <dbReference type="Proteomes" id="UP000824193"/>
    </source>
</evidence>
<proteinExistence type="predicted"/>
<keyword evidence="6 9" id="KW-0067">ATP-binding</keyword>
<dbReference type="InterPro" id="IPR004358">
    <property type="entry name" value="Sig_transdc_His_kin-like_C"/>
</dbReference>
<dbReference type="Pfam" id="PF02518">
    <property type="entry name" value="HATPase_c"/>
    <property type="match status" value="1"/>
</dbReference>
<dbReference type="EC" id="2.7.13.3" evidence="2"/>
<reference evidence="9" key="2">
    <citation type="submission" date="2021-04" db="EMBL/GenBank/DDBJ databases">
        <authorList>
            <person name="Gilroy R."/>
        </authorList>
    </citation>
    <scope>NUCLEOTIDE SEQUENCE</scope>
    <source>
        <strain evidence="9">2239</strain>
    </source>
</reference>
<evidence type="ECO:0000259" key="8">
    <source>
        <dbReference type="PROSITE" id="PS50109"/>
    </source>
</evidence>
<accession>A0A9D1V5B5</accession>
<evidence type="ECO:0000256" key="6">
    <source>
        <dbReference type="ARBA" id="ARBA00022840"/>
    </source>
</evidence>
<dbReference type="InterPro" id="IPR003594">
    <property type="entry name" value="HATPase_dom"/>
</dbReference>
<feature type="domain" description="Histidine kinase" evidence="8">
    <location>
        <begin position="105"/>
        <end position="204"/>
    </location>
</feature>
<evidence type="ECO:0000256" key="2">
    <source>
        <dbReference type="ARBA" id="ARBA00012438"/>
    </source>
</evidence>
<dbReference type="PROSITE" id="PS50109">
    <property type="entry name" value="HIS_KIN"/>
    <property type="match status" value="1"/>
</dbReference>
<dbReference type="Gene3D" id="3.30.565.10">
    <property type="entry name" value="Histidine kinase-like ATPase, C-terminal domain"/>
    <property type="match status" value="1"/>
</dbReference>
<dbReference type="GO" id="GO:0005524">
    <property type="term" value="F:ATP binding"/>
    <property type="evidence" value="ECO:0007669"/>
    <property type="project" value="UniProtKB-KW"/>
</dbReference>
<dbReference type="AlphaFoldDB" id="A0A9D1V5B5"/>
<organism evidence="9 10">
    <name type="scientific">Candidatus Allofournierella pullicola</name>
    <dbReference type="NCBI Taxonomy" id="2838596"/>
    <lineage>
        <taxon>Bacteria</taxon>
        <taxon>Bacillati</taxon>
        <taxon>Bacillota</taxon>
        <taxon>Clostridia</taxon>
        <taxon>Eubacteriales</taxon>
        <taxon>Oscillospiraceae</taxon>
        <taxon>Allofournierella</taxon>
    </lineage>
</organism>
<keyword evidence="7" id="KW-0902">Two-component regulatory system</keyword>
<evidence type="ECO:0000256" key="5">
    <source>
        <dbReference type="ARBA" id="ARBA00022777"/>
    </source>
</evidence>
<comment type="caution">
    <text evidence="9">The sequence shown here is derived from an EMBL/GenBank/DDBJ whole genome shotgun (WGS) entry which is preliminary data.</text>
</comment>
<keyword evidence="4" id="KW-0547">Nucleotide-binding</keyword>
<name>A0A9D1V5B5_9FIRM</name>
<evidence type="ECO:0000256" key="1">
    <source>
        <dbReference type="ARBA" id="ARBA00000085"/>
    </source>
</evidence>
<protein>
    <recommendedName>
        <fullName evidence="2">histidine kinase</fullName>
        <ecNumber evidence="2">2.7.13.3</ecNumber>
    </recommendedName>
</protein>
<sequence>MGLQAECARRTAALLRAECAEVLTAEGAAQRAAAYRILRAAQNLEMWAHLTCGGLPARVMDLSASARALVEAAREVCPMPPSLLRFSACGQPLPVAAGEPAFGAVLLNLLCNSLLYGGAKPAVSVRCVRQGGRAVLLLRDWGPGIPPHRQRLALTPFAGAGSLPGLGLGLPLAAAFAARYGGAFTLESRPGKGVAAALSLPLCPVARLPRPPHAAALLADRYSPVYVQLSPRCVLPD</sequence>
<gene>
    <name evidence="9" type="ORF">H9865_09390</name>
</gene>
<dbReference type="Proteomes" id="UP000824193">
    <property type="component" value="Unassembled WGS sequence"/>
</dbReference>
<dbReference type="InterPro" id="IPR036890">
    <property type="entry name" value="HATPase_C_sf"/>
</dbReference>
<evidence type="ECO:0000256" key="3">
    <source>
        <dbReference type="ARBA" id="ARBA00022679"/>
    </source>
</evidence>
<reference evidence="9" key="1">
    <citation type="journal article" date="2021" name="PeerJ">
        <title>Extensive microbial diversity within the chicken gut microbiome revealed by metagenomics and culture.</title>
        <authorList>
            <person name="Gilroy R."/>
            <person name="Ravi A."/>
            <person name="Getino M."/>
            <person name="Pursley I."/>
            <person name="Horton D.L."/>
            <person name="Alikhan N.F."/>
            <person name="Baker D."/>
            <person name="Gharbi K."/>
            <person name="Hall N."/>
            <person name="Watson M."/>
            <person name="Adriaenssens E.M."/>
            <person name="Foster-Nyarko E."/>
            <person name="Jarju S."/>
            <person name="Secka A."/>
            <person name="Antonio M."/>
            <person name="Oren A."/>
            <person name="Chaudhuri R.R."/>
            <person name="La Ragione R."/>
            <person name="Hildebrand F."/>
            <person name="Pallen M.J."/>
        </authorList>
    </citation>
    <scope>NUCLEOTIDE SEQUENCE</scope>
    <source>
        <strain evidence="9">2239</strain>
    </source>
</reference>
<comment type="catalytic activity">
    <reaction evidence="1">
        <text>ATP + protein L-histidine = ADP + protein N-phospho-L-histidine.</text>
        <dbReference type="EC" id="2.7.13.3"/>
    </reaction>
</comment>
<evidence type="ECO:0000256" key="4">
    <source>
        <dbReference type="ARBA" id="ARBA00022741"/>
    </source>
</evidence>
<keyword evidence="3" id="KW-0808">Transferase</keyword>
<dbReference type="GO" id="GO:0000155">
    <property type="term" value="F:phosphorelay sensor kinase activity"/>
    <property type="evidence" value="ECO:0007669"/>
    <property type="project" value="TreeGrafter"/>
</dbReference>
<evidence type="ECO:0000313" key="9">
    <source>
        <dbReference type="EMBL" id="HIX06286.1"/>
    </source>
</evidence>
<dbReference type="InterPro" id="IPR050980">
    <property type="entry name" value="2C_sensor_his_kinase"/>
</dbReference>
<dbReference type="PANTHER" id="PTHR44936:SF10">
    <property type="entry name" value="SENSOR PROTEIN RSTB"/>
    <property type="match status" value="1"/>
</dbReference>
<keyword evidence="5" id="KW-0418">Kinase</keyword>
<dbReference type="GO" id="GO:0005886">
    <property type="term" value="C:plasma membrane"/>
    <property type="evidence" value="ECO:0007669"/>
    <property type="project" value="TreeGrafter"/>
</dbReference>
<dbReference type="SMART" id="SM00387">
    <property type="entry name" value="HATPase_c"/>
    <property type="match status" value="1"/>
</dbReference>